<comment type="caution">
    <text evidence="2">The sequence shown here is derived from an EMBL/GenBank/DDBJ whole genome shotgun (WGS) entry which is preliminary data.</text>
</comment>
<feature type="region of interest" description="Disordered" evidence="1">
    <location>
        <begin position="1"/>
        <end position="76"/>
    </location>
</feature>
<reference evidence="3" key="1">
    <citation type="submission" date="2023-07" db="EMBL/GenBank/DDBJ databases">
        <title>Dyadobacter sp. nov 'subterranea' isolated from contaminted grondwater.</title>
        <authorList>
            <person name="Szabo I."/>
            <person name="Al-Omari J."/>
            <person name="Szerdahelyi S.G."/>
            <person name="Rado J."/>
        </authorList>
    </citation>
    <scope>NUCLEOTIDE SEQUENCE [LARGE SCALE GENOMIC DNA]</scope>
    <source>
        <strain evidence="3">UP-52</strain>
    </source>
</reference>
<sequence>MKNYHLTKDRESWKLQRENTSRATANFSGSSKEEAIRKSAEILSDSNSSLKIHKMDGRIQEERTYPRSADPTKSKG</sequence>
<dbReference type="Pfam" id="PF09954">
    <property type="entry name" value="DUF2188"/>
    <property type="match status" value="1"/>
</dbReference>
<gene>
    <name evidence="2" type="ORF">IEE83_26925</name>
</gene>
<keyword evidence="3" id="KW-1185">Reference proteome</keyword>
<evidence type="ECO:0000313" key="2">
    <source>
        <dbReference type="EMBL" id="MBE9465532.1"/>
    </source>
</evidence>
<evidence type="ECO:0000313" key="3">
    <source>
        <dbReference type="Proteomes" id="UP000634134"/>
    </source>
</evidence>
<dbReference type="Proteomes" id="UP000634134">
    <property type="component" value="Unassembled WGS sequence"/>
</dbReference>
<feature type="compositionally biased region" description="Polar residues" evidence="1">
    <location>
        <begin position="21"/>
        <end position="30"/>
    </location>
</feature>
<name>A0ABR9WJ49_9BACT</name>
<dbReference type="InterPro" id="IPR018691">
    <property type="entry name" value="DUF2188"/>
</dbReference>
<accession>A0ABR9WJ49</accession>
<feature type="compositionally biased region" description="Basic and acidic residues" evidence="1">
    <location>
        <begin position="31"/>
        <end position="40"/>
    </location>
</feature>
<protein>
    <submittedName>
        <fullName evidence="2">DUF2188 domain-containing protein</fullName>
    </submittedName>
</protein>
<dbReference type="RefSeq" id="WP_194123850.1">
    <property type="nucleotide sequence ID" value="NZ_JACYGY010000002.1"/>
</dbReference>
<evidence type="ECO:0000256" key="1">
    <source>
        <dbReference type="SAM" id="MobiDB-lite"/>
    </source>
</evidence>
<feature type="compositionally biased region" description="Basic and acidic residues" evidence="1">
    <location>
        <begin position="53"/>
        <end position="76"/>
    </location>
</feature>
<dbReference type="EMBL" id="JACYGY010000002">
    <property type="protein sequence ID" value="MBE9465532.1"/>
    <property type="molecule type" value="Genomic_DNA"/>
</dbReference>
<organism evidence="2 3">
    <name type="scientific">Dyadobacter subterraneus</name>
    <dbReference type="NCBI Taxonomy" id="2773304"/>
    <lineage>
        <taxon>Bacteria</taxon>
        <taxon>Pseudomonadati</taxon>
        <taxon>Bacteroidota</taxon>
        <taxon>Cytophagia</taxon>
        <taxon>Cytophagales</taxon>
        <taxon>Spirosomataceae</taxon>
        <taxon>Dyadobacter</taxon>
    </lineage>
</organism>
<proteinExistence type="predicted"/>
<feature type="compositionally biased region" description="Basic and acidic residues" evidence="1">
    <location>
        <begin position="1"/>
        <end position="20"/>
    </location>
</feature>